<comment type="caution">
    <text evidence="4">The sequence shown here is derived from an EMBL/GenBank/DDBJ whole genome shotgun (WGS) entry which is preliminary data.</text>
</comment>
<proteinExistence type="inferred from homology"/>
<evidence type="ECO:0000313" key="4">
    <source>
        <dbReference type="EMBL" id="GAA2030625.1"/>
    </source>
</evidence>
<evidence type="ECO:0000256" key="1">
    <source>
        <dbReference type="ARBA" id="ARBA00006174"/>
    </source>
</evidence>
<dbReference type="Proteomes" id="UP001501196">
    <property type="component" value="Unassembled WGS sequence"/>
</dbReference>
<dbReference type="Pfam" id="PF03972">
    <property type="entry name" value="MmgE_PrpD_N"/>
    <property type="match status" value="1"/>
</dbReference>
<dbReference type="PANTHER" id="PTHR16943:SF8">
    <property type="entry name" value="2-METHYLCITRATE DEHYDRATASE"/>
    <property type="match status" value="1"/>
</dbReference>
<dbReference type="PANTHER" id="PTHR16943">
    <property type="entry name" value="2-METHYLCITRATE DEHYDRATASE-RELATED"/>
    <property type="match status" value="1"/>
</dbReference>
<organism evidence="4 5">
    <name type="scientific">Agromyces tropicus</name>
    <dbReference type="NCBI Taxonomy" id="555371"/>
    <lineage>
        <taxon>Bacteria</taxon>
        <taxon>Bacillati</taxon>
        <taxon>Actinomycetota</taxon>
        <taxon>Actinomycetes</taxon>
        <taxon>Micrococcales</taxon>
        <taxon>Microbacteriaceae</taxon>
        <taxon>Agromyces</taxon>
    </lineage>
</organism>
<evidence type="ECO:0000259" key="3">
    <source>
        <dbReference type="Pfam" id="PF19305"/>
    </source>
</evidence>
<dbReference type="SUPFAM" id="SSF103378">
    <property type="entry name" value="2-methylcitrate dehydratase PrpD"/>
    <property type="match status" value="1"/>
</dbReference>
<accession>A0ABP5FRT9</accession>
<name>A0ABP5FRT9_9MICO</name>
<dbReference type="InterPro" id="IPR045337">
    <property type="entry name" value="MmgE_PrpD_C"/>
</dbReference>
<dbReference type="Gene3D" id="1.10.4100.10">
    <property type="entry name" value="2-methylcitrate dehydratase PrpD"/>
    <property type="match status" value="1"/>
</dbReference>
<reference evidence="5" key="1">
    <citation type="journal article" date="2019" name="Int. J. Syst. Evol. Microbiol.">
        <title>The Global Catalogue of Microorganisms (GCM) 10K type strain sequencing project: providing services to taxonomists for standard genome sequencing and annotation.</title>
        <authorList>
            <consortium name="The Broad Institute Genomics Platform"/>
            <consortium name="The Broad Institute Genome Sequencing Center for Infectious Disease"/>
            <person name="Wu L."/>
            <person name="Ma J."/>
        </authorList>
    </citation>
    <scope>NUCLEOTIDE SEQUENCE [LARGE SCALE GENOMIC DNA]</scope>
    <source>
        <strain evidence="5">JCM 15672</strain>
    </source>
</reference>
<feature type="domain" description="MmgE/PrpD N-terminal" evidence="2">
    <location>
        <begin position="64"/>
        <end position="315"/>
    </location>
</feature>
<evidence type="ECO:0000313" key="5">
    <source>
        <dbReference type="Proteomes" id="UP001501196"/>
    </source>
</evidence>
<dbReference type="InterPro" id="IPR005656">
    <property type="entry name" value="MmgE_PrpD"/>
</dbReference>
<dbReference type="Gene3D" id="3.30.1330.120">
    <property type="entry name" value="2-methylcitrate dehydratase PrpD"/>
    <property type="match status" value="1"/>
</dbReference>
<dbReference type="InterPro" id="IPR036148">
    <property type="entry name" value="MmgE/PrpD_sf"/>
</dbReference>
<keyword evidence="5" id="KW-1185">Reference proteome</keyword>
<comment type="similarity">
    <text evidence="1">Belongs to the PrpD family.</text>
</comment>
<dbReference type="EMBL" id="BAAAPW010000002">
    <property type="protein sequence ID" value="GAA2030625.1"/>
    <property type="molecule type" value="Genomic_DNA"/>
</dbReference>
<dbReference type="Pfam" id="PF19305">
    <property type="entry name" value="MmgE_PrpD_C"/>
    <property type="match status" value="1"/>
</dbReference>
<dbReference type="InterPro" id="IPR045336">
    <property type="entry name" value="MmgE_PrpD_N"/>
</dbReference>
<dbReference type="InterPro" id="IPR042188">
    <property type="entry name" value="MmgE/PrpD_sf_2"/>
</dbReference>
<protein>
    <submittedName>
        <fullName evidence="4">MmgE/PrpD family protein</fullName>
    </submittedName>
</protein>
<feature type="domain" description="MmgE/PrpD C-terminal" evidence="3">
    <location>
        <begin position="337"/>
        <end position="526"/>
    </location>
</feature>
<gene>
    <name evidence="4" type="ORF">GCM10009819_12970</name>
</gene>
<evidence type="ECO:0000259" key="2">
    <source>
        <dbReference type="Pfam" id="PF03972"/>
    </source>
</evidence>
<dbReference type="InterPro" id="IPR042183">
    <property type="entry name" value="MmgE/PrpD_sf_1"/>
</dbReference>
<sequence>MSRTARAPTLSVSVWIIPSIVPCPSRAVAVKIGRRTPPFGSVNGVKIHHLRTHRSDEGLAREGQLAWQLAGVAVDPVEVDDEVVEMVVNRVIDNAAVAAASLARGPVVAARSQALAHPVSIGGDGATVFGADAGRRTSPEWAAWANGVAVRELDFHDTFLAADYSHPGDNIPPIVAVAQHCAASRGLTGRDVVRGIATGYELQVDLVKAITLHAHKIDHVAHLGPSAAAGIGTLLGLDQETIFQAIGQALHTTTATRQSRKGEISTWKAYAPAFAGKMAVESVDRAMRGQTSPVPIYEGEDGVIAWLLGGPEATYEVPLPETGEAKRAILDSYTKEHSAEYQAQAWIDLARKLHDEYPLILDDPDRIESITIHTSHHTHYVIGSGANDPQKYDPDASRETLDHSIPYIFTVALQDGAWHHADSYSPERAHRADTVALWRKVSTVEDPDWTRRYHSLDMDEKAFGGRVVIRLADGGEIVDEIAVADAHPLGARPFGREQYVQKFRTLAEWVLEPAEVDRFLDVAQRLPELGPDELGQLTITAAPGALNGVDIPTGLF</sequence>